<protein>
    <recommendedName>
        <fullName evidence="2">MORN repeat-containing protein 5</fullName>
    </recommendedName>
</protein>
<dbReference type="SUPFAM" id="SSF82185">
    <property type="entry name" value="Histone H3 K4-specific methyltransferase SET7/9 N-terminal domain"/>
    <property type="match status" value="1"/>
</dbReference>
<evidence type="ECO:0000256" key="2">
    <source>
        <dbReference type="ARBA" id="ARBA00016322"/>
    </source>
</evidence>
<evidence type="ECO:0000256" key="4">
    <source>
        <dbReference type="ARBA" id="ARBA00022846"/>
    </source>
</evidence>
<dbReference type="InterPro" id="IPR003409">
    <property type="entry name" value="MORN"/>
</dbReference>
<evidence type="ECO:0000256" key="6">
    <source>
        <dbReference type="ARBA" id="ARBA00023273"/>
    </source>
</evidence>
<dbReference type="Proteomes" id="UP001153636">
    <property type="component" value="Chromosome 3"/>
</dbReference>
<keyword evidence="6" id="KW-0966">Cell projection</keyword>
<keyword evidence="4" id="KW-0282">Flagellum</keyword>
<name>A0A9P0CRK6_9CUCU</name>
<reference evidence="7" key="1">
    <citation type="submission" date="2022-01" db="EMBL/GenBank/DDBJ databases">
        <authorList>
            <person name="King R."/>
        </authorList>
    </citation>
    <scope>NUCLEOTIDE SEQUENCE</scope>
</reference>
<keyword evidence="5" id="KW-0969">Cilium</keyword>
<evidence type="ECO:0000313" key="8">
    <source>
        <dbReference type="Proteomes" id="UP001153636"/>
    </source>
</evidence>
<gene>
    <name evidence="7" type="ORF">PSYICH_LOCUS8670</name>
</gene>
<dbReference type="PANTHER" id="PTHR46437">
    <property type="entry name" value="MORN REPEAT-CONTAINING PROTEIN 5"/>
    <property type="match status" value="1"/>
</dbReference>
<evidence type="ECO:0000256" key="3">
    <source>
        <dbReference type="ARBA" id="ARBA00022737"/>
    </source>
</evidence>
<dbReference type="EMBL" id="OV651815">
    <property type="protein sequence ID" value="CAH1108177.1"/>
    <property type="molecule type" value="Genomic_DNA"/>
</dbReference>
<dbReference type="GO" id="GO:0031514">
    <property type="term" value="C:motile cilium"/>
    <property type="evidence" value="ECO:0007669"/>
    <property type="project" value="UniProtKB-SubCell"/>
</dbReference>
<dbReference type="AlphaFoldDB" id="A0A9P0CRK6"/>
<keyword evidence="8" id="KW-1185">Reference proteome</keyword>
<dbReference type="PANTHER" id="PTHR46437:SF1">
    <property type="entry name" value="MORN REPEAT-CONTAINING PROTEIN 5"/>
    <property type="match status" value="1"/>
</dbReference>
<evidence type="ECO:0000256" key="1">
    <source>
        <dbReference type="ARBA" id="ARBA00004230"/>
    </source>
</evidence>
<dbReference type="Gene3D" id="2.20.110.10">
    <property type="entry name" value="Histone H3 K4-specific methyltransferase SET7/9 N-terminal domain"/>
    <property type="match status" value="1"/>
</dbReference>
<evidence type="ECO:0000256" key="5">
    <source>
        <dbReference type="ARBA" id="ARBA00023069"/>
    </source>
</evidence>
<dbReference type="InterPro" id="IPR042814">
    <property type="entry name" value="Morn5"/>
</dbReference>
<dbReference type="Pfam" id="PF02493">
    <property type="entry name" value="MORN"/>
    <property type="match status" value="1"/>
</dbReference>
<evidence type="ECO:0000313" key="7">
    <source>
        <dbReference type="EMBL" id="CAH1108177.1"/>
    </source>
</evidence>
<dbReference type="SMART" id="SM00698">
    <property type="entry name" value="MORN"/>
    <property type="match status" value="1"/>
</dbReference>
<accession>A0A9P0CRK6</accession>
<keyword evidence="3" id="KW-0677">Repeat</keyword>
<organism evidence="7 8">
    <name type="scientific">Psylliodes chrysocephalus</name>
    <dbReference type="NCBI Taxonomy" id="3402493"/>
    <lineage>
        <taxon>Eukaryota</taxon>
        <taxon>Metazoa</taxon>
        <taxon>Ecdysozoa</taxon>
        <taxon>Arthropoda</taxon>
        <taxon>Hexapoda</taxon>
        <taxon>Insecta</taxon>
        <taxon>Pterygota</taxon>
        <taxon>Neoptera</taxon>
        <taxon>Endopterygota</taxon>
        <taxon>Coleoptera</taxon>
        <taxon>Polyphaga</taxon>
        <taxon>Cucujiformia</taxon>
        <taxon>Chrysomeloidea</taxon>
        <taxon>Chrysomelidae</taxon>
        <taxon>Galerucinae</taxon>
        <taxon>Alticini</taxon>
        <taxon>Psylliodes</taxon>
    </lineage>
</organism>
<proteinExistence type="predicted"/>
<sequence>MDTSLIGLAELCKPKPKKKSQIKYVTPQQPFVKIREKGTLNTIPFHEGYGRKEINTTYYRTGSSYVGSVDRLGFSGRGVYKYPHGVVYEGEFLDGQFHGQGVLTYPRGQKLEGKWYKGKLMSSTFKTGEHGDIEFKEDEFLVFPVRVEDNETDENDMLICNELELAHPKHEIPEGCYDTSDGYFDPYTYVVYNYNGETKRVATVSEGELILNKYRQEADAPVGYLPNMYEYWTSGRASEIQAIKKNYEKKAEEQSNLGESTPDMSMYSCNFLPNLI</sequence>
<comment type="subcellular location">
    <subcellularLocation>
        <location evidence="1">Cell projection</location>
        <location evidence="1">Cilium</location>
        <location evidence="1">Flagellum</location>
    </subcellularLocation>
</comment>
<dbReference type="OrthoDB" id="300500at2759"/>